<dbReference type="GO" id="GO:0004497">
    <property type="term" value="F:monooxygenase activity"/>
    <property type="evidence" value="ECO:0007669"/>
    <property type="project" value="UniProtKB-KW"/>
</dbReference>
<dbReference type="OrthoDB" id="2342176at2759"/>
<dbReference type="PANTHER" id="PTHR36182:SF2">
    <property type="entry name" value="LYTIC POLYSACCHARIDE MONOOXYGENASE"/>
    <property type="match status" value="1"/>
</dbReference>
<dbReference type="Proteomes" id="UP000800200">
    <property type="component" value="Unassembled WGS sequence"/>
</dbReference>
<evidence type="ECO:0000256" key="1">
    <source>
        <dbReference type="SAM" id="MobiDB-lite"/>
    </source>
</evidence>
<evidence type="ECO:0000313" key="3">
    <source>
        <dbReference type="EMBL" id="KAF2179853.1"/>
    </source>
</evidence>
<proteinExistence type="predicted"/>
<accession>A0A6A6DLJ1</accession>
<evidence type="ECO:0000313" key="4">
    <source>
        <dbReference type="Proteomes" id="UP000800200"/>
    </source>
</evidence>
<sequence>MRFATSILALAASVSAHMKLENPVPFSKDTLQNGPLDPQGADFPCKAQSGGYQISQMNNWKAGETQTVSFIGSAVHGGGSCQFSITTDKEPTKESQWKVIKSVIGGCPANVPGNLPEDASGHGAATFPVTLPKELPDGQYTFAWTWLNKVGNREFYMNCAPIMVSGGGATAQDASASLGQLPDMFVANLPNTTCGTVEGEDFAYPDAGSSVVTGDGAKVGTQLVGGGCAQMTKMGAGAGNLGSPAQPTGGQGDAPSSAAASQPAATSAPASKPAASNPGGVFAPGASSAAEGQQTTLVTKTADAAPAPTSAPAVAPSPSSGPTGTGVADAPSTPSASGVPCTNDGAVVCIGNNQFGICDRGFAVPQALAAGMSCSNGSIVRRSVRRGGRPHFHRRHGSQQI</sequence>
<keyword evidence="3" id="KW-0503">Monooxygenase</keyword>
<feature type="region of interest" description="Disordered" evidence="1">
    <location>
        <begin position="239"/>
        <end position="339"/>
    </location>
</feature>
<gene>
    <name evidence="3" type="ORF">K469DRAFT_594226</name>
</gene>
<dbReference type="PANTHER" id="PTHR36182">
    <property type="entry name" value="PROTEIN, PUTATIVE (AFU_ORTHOLOGUE AFUA_6G10930)-RELATED"/>
    <property type="match status" value="1"/>
</dbReference>
<evidence type="ECO:0000256" key="2">
    <source>
        <dbReference type="SAM" id="SignalP"/>
    </source>
</evidence>
<feature type="compositionally biased region" description="Low complexity" evidence="1">
    <location>
        <begin position="304"/>
        <end position="328"/>
    </location>
</feature>
<protein>
    <submittedName>
        <fullName evidence="3">Lytic polysaccharide monooxygenase</fullName>
    </submittedName>
</protein>
<name>A0A6A6DLJ1_9PEZI</name>
<dbReference type="EMBL" id="ML994662">
    <property type="protein sequence ID" value="KAF2179853.1"/>
    <property type="molecule type" value="Genomic_DNA"/>
</dbReference>
<reference evidence="3" key="1">
    <citation type="journal article" date="2020" name="Stud. Mycol.">
        <title>101 Dothideomycetes genomes: a test case for predicting lifestyles and emergence of pathogens.</title>
        <authorList>
            <person name="Haridas S."/>
            <person name="Albert R."/>
            <person name="Binder M."/>
            <person name="Bloem J."/>
            <person name="Labutti K."/>
            <person name="Salamov A."/>
            <person name="Andreopoulos B."/>
            <person name="Baker S."/>
            <person name="Barry K."/>
            <person name="Bills G."/>
            <person name="Bluhm B."/>
            <person name="Cannon C."/>
            <person name="Castanera R."/>
            <person name="Culley D."/>
            <person name="Daum C."/>
            <person name="Ezra D."/>
            <person name="Gonzalez J."/>
            <person name="Henrissat B."/>
            <person name="Kuo A."/>
            <person name="Liang C."/>
            <person name="Lipzen A."/>
            <person name="Lutzoni F."/>
            <person name="Magnuson J."/>
            <person name="Mondo S."/>
            <person name="Nolan M."/>
            <person name="Ohm R."/>
            <person name="Pangilinan J."/>
            <person name="Park H.-J."/>
            <person name="Ramirez L."/>
            <person name="Alfaro M."/>
            <person name="Sun H."/>
            <person name="Tritt A."/>
            <person name="Yoshinaga Y."/>
            <person name="Zwiers L.-H."/>
            <person name="Turgeon B."/>
            <person name="Goodwin S."/>
            <person name="Spatafora J."/>
            <person name="Crous P."/>
            <person name="Grigoriev I."/>
        </authorList>
    </citation>
    <scope>NUCLEOTIDE SEQUENCE</scope>
    <source>
        <strain evidence="3">CBS 207.26</strain>
    </source>
</reference>
<feature type="signal peptide" evidence="2">
    <location>
        <begin position="1"/>
        <end position="16"/>
    </location>
</feature>
<feature type="compositionally biased region" description="Low complexity" evidence="1">
    <location>
        <begin position="254"/>
        <end position="276"/>
    </location>
</feature>
<feature type="chain" id="PRO_5025675262" evidence="2">
    <location>
        <begin position="17"/>
        <end position="401"/>
    </location>
</feature>
<dbReference type="Gene3D" id="2.70.50.70">
    <property type="match status" value="1"/>
</dbReference>
<keyword evidence="2" id="KW-0732">Signal</keyword>
<organism evidence="3 4">
    <name type="scientific">Zopfia rhizophila CBS 207.26</name>
    <dbReference type="NCBI Taxonomy" id="1314779"/>
    <lineage>
        <taxon>Eukaryota</taxon>
        <taxon>Fungi</taxon>
        <taxon>Dikarya</taxon>
        <taxon>Ascomycota</taxon>
        <taxon>Pezizomycotina</taxon>
        <taxon>Dothideomycetes</taxon>
        <taxon>Dothideomycetes incertae sedis</taxon>
        <taxon>Zopfiaceae</taxon>
        <taxon>Zopfia</taxon>
    </lineage>
</organism>
<keyword evidence="3" id="KW-0560">Oxidoreductase</keyword>
<dbReference type="AlphaFoldDB" id="A0A6A6DLJ1"/>
<keyword evidence="4" id="KW-1185">Reference proteome</keyword>
<feature type="compositionally biased region" description="Polar residues" evidence="1">
    <location>
        <begin position="290"/>
        <end position="299"/>
    </location>
</feature>